<comment type="caution">
    <text evidence="3">The sequence shown here is derived from an EMBL/GenBank/DDBJ whole genome shotgun (WGS) entry which is preliminary data.</text>
</comment>
<dbReference type="Gene3D" id="1.20.120.1220">
    <property type="match status" value="1"/>
</dbReference>
<dbReference type="EMBL" id="MEHD01000026">
    <property type="protein sequence ID" value="ODR53749.1"/>
    <property type="molecule type" value="Genomic_DNA"/>
</dbReference>
<dbReference type="Pfam" id="PF01478">
    <property type="entry name" value="Peptidase_A24"/>
    <property type="match status" value="1"/>
</dbReference>
<accession>A0A1E3UGM5</accession>
<feature type="transmembrane region" description="Helical" evidence="1">
    <location>
        <begin position="99"/>
        <end position="123"/>
    </location>
</feature>
<dbReference type="Proteomes" id="UP000094271">
    <property type="component" value="Unassembled WGS sequence"/>
</dbReference>
<evidence type="ECO:0000313" key="5">
    <source>
        <dbReference type="Proteomes" id="UP000094271"/>
    </source>
</evidence>
<dbReference type="EMBL" id="MEHA01000011">
    <property type="protein sequence ID" value="ODR50378.1"/>
    <property type="molecule type" value="Genomic_DNA"/>
</dbReference>
<dbReference type="InterPro" id="IPR000045">
    <property type="entry name" value="Prepilin_IV_endopep_pep"/>
</dbReference>
<keyword evidence="1" id="KW-0472">Membrane</keyword>
<evidence type="ECO:0000313" key="3">
    <source>
        <dbReference type="EMBL" id="ODR50378.1"/>
    </source>
</evidence>
<dbReference type="AlphaFoldDB" id="A0A1E3UGM5"/>
<dbReference type="Proteomes" id="UP000094869">
    <property type="component" value="Unassembled WGS sequence"/>
</dbReference>
<dbReference type="GO" id="GO:0016020">
    <property type="term" value="C:membrane"/>
    <property type="evidence" value="ECO:0007669"/>
    <property type="project" value="InterPro"/>
</dbReference>
<evidence type="ECO:0000313" key="6">
    <source>
        <dbReference type="Proteomes" id="UP000094869"/>
    </source>
</evidence>
<keyword evidence="1" id="KW-0812">Transmembrane</keyword>
<feature type="domain" description="Prepilin type IV endopeptidase peptidase" evidence="2">
    <location>
        <begin position="13"/>
        <end position="118"/>
    </location>
</feature>
<feature type="transmembrane region" description="Helical" evidence="1">
    <location>
        <begin position="34"/>
        <end position="50"/>
    </location>
</feature>
<proteinExistence type="predicted"/>
<keyword evidence="6" id="KW-1185">Reference proteome</keyword>
<protein>
    <recommendedName>
        <fullName evidence="2">Prepilin type IV endopeptidase peptidase domain-containing protein</fullName>
    </recommendedName>
</protein>
<gene>
    <name evidence="3" type="ORF">BEI59_16115</name>
    <name evidence="4" type="ORF">BEI63_18340</name>
</gene>
<evidence type="ECO:0000313" key="4">
    <source>
        <dbReference type="EMBL" id="ODR53749.1"/>
    </source>
</evidence>
<reference evidence="3 5" key="2">
    <citation type="submission" date="2016-08" db="EMBL/GenBank/DDBJ databases">
        <authorList>
            <person name="Seilhamer J.J."/>
        </authorList>
    </citation>
    <scope>NUCLEOTIDE SEQUENCE [LARGE SCALE GENOMIC DNA]</scope>
    <source>
        <strain evidence="3 5">NML150140-1</strain>
    </source>
</reference>
<dbReference type="PROSITE" id="PS51257">
    <property type="entry name" value="PROKAR_LIPOPROTEIN"/>
    <property type="match status" value="1"/>
</dbReference>
<dbReference type="GO" id="GO:0004190">
    <property type="term" value="F:aspartic-type endopeptidase activity"/>
    <property type="evidence" value="ECO:0007669"/>
    <property type="project" value="InterPro"/>
</dbReference>
<evidence type="ECO:0000256" key="1">
    <source>
        <dbReference type="SAM" id="Phobius"/>
    </source>
</evidence>
<keyword evidence="1" id="KW-1133">Transmembrane helix</keyword>
<name>A0A1E3UGM5_9FIRM</name>
<sequence>MWIKEGEKMAENLILCSFLGICSCYDLKLRKIPGWLLYTGILLGTLYWGILKMAGQVSWAALPVSLLPGGVILFYSYITEGKIGIGDGLLVMPAGLMQQWQRCTAEIIGACLLTFFLAAGLLISRKGNRNTRIPFAPFFLAAVVLVWIMEAWIGVPVDK</sequence>
<evidence type="ECO:0000259" key="2">
    <source>
        <dbReference type="Pfam" id="PF01478"/>
    </source>
</evidence>
<feature type="transmembrane region" description="Helical" evidence="1">
    <location>
        <begin position="135"/>
        <end position="155"/>
    </location>
</feature>
<reference evidence="4 6" key="1">
    <citation type="submission" date="2016-08" db="EMBL/GenBank/DDBJ databases">
        <title>Characterization of Isolates of Eisenbergiella tayi Derived from Blood Cultures, Using Whole Genome Sequencing.</title>
        <authorList>
            <person name="Bernier A.-M."/>
            <person name="Burdz T."/>
            <person name="Wiebe D."/>
            <person name="Bernard K."/>
        </authorList>
    </citation>
    <scope>NUCLEOTIDE SEQUENCE [LARGE SCALE GENOMIC DNA]</scope>
    <source>
        <strain evidence="4 6">NML120146</strain>
    </source>
</reference>
<dbReference type="OrthoDB" id="2065643at2"/>
<feature type="transmembrane region" description="Helical" evidence="1">
    <location>
        <begin position="57"/>
        <end position="79"/>
    </location>
</feature>
<organism evidence="3 5">
    <name type="scientific">Eisenbergiella tayi</name>
    <dbReference type="NCBI Taxonomy" id="1432052"/>
    <lineage>
        <taxon>Bacteria</taxon>
        <taxon>Bacillati</taxon>
        <taxon>Bacillota</taxon>
        <taxon>Clostridia</taxon>
        <taxon>Lachnospirales</taxon>
        <taxon>Lachnospiraceae</taxon>
        <taxon>Eisenbergiella</taxon>
    </lineage>
</organism>